<proteinExistence type="predicted"/>
<evidence type="ECO:0000313" key="3">
    <source>
        <dbReference type="Proteomes" id="UP000009172"/>
    </source>
</evidence>
<feature type="transmembrane region" description="Helical" evidence="1">
    <location>
        <begin position="89"/>
        <end position="110"/>
    </location>
</feature>
<gene>
    <name evidence="2" type="ORF">TESG_03619</name>
</gene>
<dbReference type="EMBL" id="GG698492">
    <property type="protein sequence ID" value="EGD96166.1"/>
    <property type="molecule type" value="Genomic_DNA"/>
</dbReference>
<keyword evidence="3" id="KW-1185">Reference proteome</keyword>
<name>F2RXW7_TRIT1</name>
<accession>F2RXW7</accession>
<organism evidence="2 3">
    <name type="scientific">Trichophyton tonsurans (strain CBS 112818)</name>
    <name type="common">Scalp ringworm fungus</name>
    <dbReference type="NCBI Taxonomy" id="647933"/>
    <lineage>
        <taxon>Eukaryota</taxon>
        <taxon>Fungi</taxon>
        <taxon>Dikarya</taxon>
        <taxon>Ascomycota</taxon>
        <taxon>Pezizomycotina</taxon>
        <taxon>Eurotiomycetes</taxon>
        <taxon>Eurotiomycetidae</taxon>
        <taxon>Onygenales</taxon>
        <taxon>Arthrodermataceae</taxon>
        <taxon>Trichophyton</taxon>
    </lineage>
</organism>
<keyword evidence="1" id="KW-1133">Transmembrane helix</keyword>
<evidence type="ECO:0000313" key="2">
    <source>
        <dbReference type="EMBL" id="EGD96166.1"/>
    </source>
</evidence>
<protein>
    <submittedName>
        <fullName evidence="2">Uncharacterized protein</fullName>
    </submittedName>
</protein>
<dbReference type="HOGENOM" id="CLU_1826689_0_0_1"/>
<keyword evidence="1" id="KW-0472">Membrane</keyword>
<sequence>MASAVELLRFGCADGRTIFFLFDILPSSPFEMDQLPAQRRGEGSCLSARSFSPAPVALCSYLHLSPVAPFGVSAATSRGHLTLPLCDNLLFELALFSFIVVVVVFGQAGLDLHCTPETPPQPQAITASSLARWVGIGIECP</sequence>
<dbReference type="AlphaFoldDB" id="F2RXW7"/>
<keyword evidence="1" id="KW-0812">Transmembrane</keyword>
<dbReference type="Proteomes" id="UP000009172">
    <property type="component" value="Unassembled WGS sequence"/>
</dbReference>
<evidence type="ECO:0000256" key="1">
    <source>
        <dbReference type="SAM" id="Phobius"/>
    </source>
</evidence>
<reference evidence="3" key="1">
    <citation type="journal article" date="2012" name="MBio">
        <title>Comparative genome analysis of Trichophyton rubrum and related dermatophytes reveals candidate genes involved in infection.</title>
        <authorList>
            <person name="Martinez D.A."/>
            <person name="Oliver B.G."/>
            <person name="Graeser Y."/>
            <person name="Goldberg J.M."/>
            <person name="Li W."/>
            <person name="Martinez-Rossi N.M."/>
            <person name="Monod M."/>
            <person name="Shelest E."/>
            <person name="Barton R.C."/>
            <person name="Birch E."/>
            <person name="Brakhage A.A."/>
            <person name="Chen Z."/>
            <person name="Gurr S.J."/>
            <person name="Heiman D."/>
            <person name="Heitman J."/>
            <person name="Kosti I."/>
            <person name="Rossi A."/>
            <person name="Saif S."/>
            <person name="Samalova M."/>
            <person name="Saunders C.W."/>
            <person name="Shea T."/>
            <person name="Summerbell R.C."/>
            <person name="Xu J."/>
            <person name="Young S."/>
            <person name="Zeng Q."/>
            <person name="Birren B.W."/>
            <person name="Cuomo C.A."/>
            <person name="White T.C."/>
        </authorList>
    </citation>
    <scope>NUCLEOTIDE SEQUENCE [LARGE SCALE GENOMIC DNA]</scope>
    <source>
        <strain evidence="3">CBS 112818</strain>
    </source>
</reference>